<dbReference type="Proteomes" id="UP001209083">
    <property type="component" value="Chromosome"/>
</dbReference>
<keyword evidence="2" id="KW-1185">Reference proteome</keyword>
<proteinExistence type="predicted"/>
<dbReference type="SUPFAM" id="SSF55031">
    <property type="entry name" value="Bacterial exopeptidase dimerisation domain"/>
    <property type="match status" value="1"/>
</dbReference>
<dbReference type="InterPro" id="IPR036264">
    <property type="entry name" value="Bact_exopeptidase_dim_dom"/>
</dbReference>
<dbReference type="PANTHER" id="PTHR11014">
    <property type="entry name" value="PEPTIDASE M20 FAMILY MEMBER"/>
    <property type="match status" value="1"/>
</dbReference>
<dbReference type="InterPro" id="IPR002933">
    <property type="entry name" value="Peptidase_M20"/>
</dbReference>
<organism evidence="1 2">
    <name type="scientific">Saxibacter everestensis</name>
    <dbReference type="NCBI Taxonomy" id="2909229"/>
    <lineage>
        <taxon>Bacteria</taxon>
        <taxon>Bacillati</taxon>
        <taxon>Actinomycetota</taxon>
        <taxon>Actinomycetes</taxon>
        <taxon>Micrococcales</taxon>
        <taxon>Brevibacteriaceae</taxon>
        <taxon>Saxibacter</taxon>
    </lineage>
</organism>
<dbReference type="PANTHER" id="PTHR11014:SF63">
    <property type="entry name" value="METALLOPEPTIDASE, PUTATIVE (AFU_ORTHOLOGUE AFUA_6G09600)-RELATED"/>
    <property type="match status" value="1"/>
</dbReference>
<dbReference type="Pfam" id="PF01546">
    <property type="entry name" value="Peptidase_M20"/>
    <property type="match status" value="1"/>
</dbReference>
<dbReference type="Gene3D" id="3.30.70.360">
    <property type="match status" value="1"/>
</dbReference>
<protein>
    <submittedName>
        <fullName evidence="1">Amidohydrolase</fullName>
    </submittedName>
</protein>
<dbReference type="Gene3D" id="3.40.630.10">
    <property type="entry name" value="Zn peptidases"/>
    <property type="match status" value="1"/>
</dbReference>
<dbReference type="RefSeq" id="WP_349637627.1">
    <property type="nucleotide sequence ID" value="NZ_CP090958.1"/>
</dbReference>
<dbReference type="InterPro" id="IPR017439">
    <property type="entry name" value="Amidohydrolase"/>
</dbReference>
<accession>A0ABY8QR45</accession>
<evidence type="ECO:0000313" key="2">
    <source>
        <dbReference type="Proteomes" id="UP001209083"/>
    </source>
</evidence>
<dbReference type="SUPFAM" id="SSF53187">
    <property type="entry name" value="Zn-dependent exopeptidases"/>
    <property type="match status" value="1"/>
</dbReference>
<dbReference type="PIRSF" id="PIRSF005962">
    <property type="entry name" value="Pept_M20D_amidohydro"/>
    <property type="match status" value="1"/>
</dbReference>
<dbReference type="EMBL" id="CP090958">
    <property type="protein sequence ID" value="WGW10844.1"/>
    <property type="molecule type" value="Genomic_DNA"/>
</dbReference>
<evidence type="ECO:0000313" key="1">
    <source>
        <dbReference type="EMBL" id="WGW10844.1"/>
    </source>
</evidence>
<dbReference type="NCBIfam" id="TIGR01891">
    <property type="entry name" value="amidohydrolases"/>
    <property type="match status" value="1"/>
</dbReference>
<name>A0ABY8QR45_9MICO</name>
<sequence length="418" mass="44065">MSAHLKSVAAGDLVNADRADDLIALTSGRIAELLKPRYHALTEFRRDLHQHPELSNQEYLTTQKIIEALRSTGLKPKALGGTGVVCDVGSGPIALALRGDIDALPVPDRTTTTFRSVNPGVAHACGHDVHATALLGTGQVLEDLHQQLSGGLGGTIRLIFQPAEEVTPGGAISVIDQGALDEVPRILALHCDPNLDVGKVGTRIGAITAAGDTVRVVLRGKGGHTSRPHLTQDLVFALAQVATQVPTALARLIDARHSVSLVWGTISSGVAPNVVPGSGSLSGTLRCLDVDGWHQAAELLPTIVEQIAGPYGVEVELDHKRGVPPVVNTEIEMGLMEAAIREELGANSIVLTPQSMGGEDFAWYLTHVPGAMARLGTRTPGGTTYDIHQGDYEVDERALGYGIRVLTASALKALEERP</sequence>
<gene>
    <name evidence="1" type="ORF">LWF01_12050</name>
</gene>
<reference evidence="1 2" key="1">
    <citation type="submission" date="2023-05" db="EMBL/GenBank/DDBJ databases">
        <title>Lithophilousrod everest ZFBP1038 complete genpme.</title>
        <authorList>
            <person name="Tian M."/>
        </authorList>
    </citation>
    <scope>NUCLEOTIDE SEQUENCE [LARGE SCALE GENOMIC DNA]</scope>
    <source>
        <strain evidence="1 2">ZFBP1038</strain>
    </source>
</reference>